<dbReference type="InterPro" id="IPR009056">
    <property type="entry name" value="Cyt_c-like_dom"/>
</dbReference>
<keyword evidence="1" id="KW-0813">Transport</keyword>
<evidence type="ECO:0000256" key="6">
    <source>
        <dbReference type="PIRSR" id="PIRSR000025-1"/>
    </source>
</evidence>
<comment type="caution">
    <text evidence="11">The sequence shown here is derived from an EMBL/GenBank/DDBJ whole genome shotgun (WGS) entry which is preliminary data.</text>
</comment>
<dbReference type="NCBIfam" id="NF045774">
    <property type="entry name" value="cytochro_C551"/>
    <property type="match status" value="1"/>
</dbReference>
<keyword evidence="5 7" id="KW-0408">Iron</keyword>
<dbReference type="Pfam" id="PF13442">
    <property type="entry name" value="Cytochrome_CBB3"/>
    <property type="match status" value="1"/>
</dbReference>
<evidence type="ECO:0000256" key="5">
    <source>
        <dbReference type="ARBA" id="ARBA00023004"/>
    </source>
</evidence>
<proteinExistence type="predicted"/>
<dbReference type="PIRSF" id="PIRSF000025">
    <property type="entry name" value="Cytc_Bsub_c550"/>
    <property type="match status" value="1"/>
</dbReference>
<keyword evidence="9" id="KW-0732">Signal</keyword>
<dbReference type="EMBL" id="WBOT01000003">
    <property type="protein sequence ID" value="KAB2332703.1"/>
    <property type="molecule type" value="Genomic_DNA"/>
</dbReference>
<dbReference type="InterPro" id="IPR054782">
    <property type="entry name" value="Cytochro_C551"/>
</dbReference>
<gene>
    <name evidence="11" type="ORF">F7732_11475</name>
</gene>
<evidence type="ECO:0000259" key="10">
    <source>
        <dbReference type="PROSITE" id="PS51007"/>
    </source>
</evidence>
<dbReference type="Gene3D" id="1.10.760.10">
    <property type="entry name" value="Cytochrome c-like domain"/>
    <property type="match status" value="1"/>
</dbReference>
<comment type="PTM">
    <text evidence="6">Binds 1 heme c group covalently per subunit.</text>
</comment>
<dbReference type="GO" id="GO:0005506">
    <property type="term" value="F:iron ion binding"/>
    <property type="evidence" value="ECO:0007669"/>
    <property type="project" value="InterPro"/>
</dbReference>
<sequence length="115" mass="11550">MKKKLLALLLGSALVLAACGGGDDASENTGGTDTSGGETTTADAGNAEKLYNQKCSQCHAQDLSGGAGPGLQTVGSKLSQEEIENIIINGQGAMPKGQLTGEDATTVAEWLAAKK</sequence>
<dbReference type="RefSeq" id="WP_066442577.1">
    <property type="nucleotide sequence ID" value="NZ_WBOT01000003.1"/>
</dbReference>
<keyword evidence="4" id="KW-0249">Electron transport</keyword>
<feature type="chain" id="PRO_5039085489" evidence="9">
    <location>
        <begin position="18"/>
        <end position="115"/>
    </location>
</feature>
<keyword evidence="3 7" id="KW-0479">Metal-binding</keyword>
<protein>
    <submittedName>
        <fullName evidence="11">Cytochrome c</fullName>
    </submittedName>
</protein>
<evidence type="ECO:0000256" key="3">
    <source>
        <dbReference type="ARBA" id="ARBA00022723"/>
    </source>
</evidence>
<evidence type="ECO:0000256" key="4">
    <source>
        <dbReference type="ARBA" id="ARBA00022982"/>
    </source>
</evidence>
<dbReference type="InterPro" id="IPR051811">
    <property type="entry name" value="Cytochrome_c550/c551-like"/>
</dbReference>
<feature type="binding site" description="axial binding residue" evidence="7">
    <location>
        <position position="94"/>
    </location>
    <ligand>
        <name>heme c</name>
        <dbReference type="ChEBI" id="CHEBI:61717"/>
    </ligand>
    <ligandPart>
        <name>Fe</name>
        <dbReference type="ChEBI" id="CHEBI:18248"/>
    </ligandPart>
</feature>
<feature type="binding site" description="covalent" evidence="6">
    <location>
        <position position="55"/>
    </location>
    <ligand>
        <name>heme c</name>
        <dbReference type="ChEBI" id="CHEBI:61717"/>
    </ligand>
</feature>
<feature type="binding site" description="covalent" evidence="6">
    <location>
        <position position="58"/>
    </location>
    <ligand>
        <name>heme c</name>
        <dbReference type="ChEBI" id="CHEBI:61717"/>
    </ligand>
</feature>
<feature type="compositionally biased region" description="Low complexity" evidence="8">
    <location>
        <begin position="27"/>
        <end position="45"/>
    </location>
</feature>
<dbReference type="GO" id="GO:0016020">
    <property type="term" value="C:membrane"/>
    <property type="evidence" value="ECO:0007669"/>
    <property type="project" value="InterPro"/>
</dbReference>
<dbReference type="Proteomes" id="UP000441354">
    <property type="component" value="Unassembled WGS sequence"/>
</dbReference>
<accession>A0A7V7RMK7</accession>
<dbReference type="GO" id="GO:0009055">
    <property type="term" value="F:electron transfer activity"/>
    <property type="evidence" value="ECO:0007669"/>
    <property type="project" value="InterPro"/>
</dbReference>
<reference evidence="11 12" key="1">
    <citation type="journal article" date="2014" name="Arch. Microbiol.">
        <title>Bacillus mesophilum sp. nov., strain IITR-54T, a novel 4-chlorobiphenyl dechlorinating bacterium.</title>
        <authorList>
            <person name="Manickam N."/>
            <person name="Singh N.K."/>
            <person name="Bajaj A."/>
            <person name="Kumar R.M."/>
            <person name="Kaur G."/>
            <person name="Kaur N."/>
            <person name="Bala M."/>
            <person name="Kumar A."/>
            <person name="Mayilraj S."/>
        </authorList>
    </citation>
    <scope>NUCLEOTIDE SEQUENCE [LARGE SCALE GENOMIC DNA]</scope>
    <source>
        <strain evidence="11 12">IITR-54</strain>
    </source>
</reference>
<dbReference type="InterPro" id="IPR012218">
    <property type="entry name" value="Cyt_c_BACSU-c550-type"/>
</dbReference>
<keyword evidence="2 6" id="KW-0349">Heme</keyword>
<dbReference type="GO" id="GO:0020037">
    <property type="term" value="F:heme binding"/>
    <property type="evidence" value="ECO:0007669"/>
    <property type="project" value="InterPro"/>
</dbReference>
<evidence type="ECO:0000256" key="9">
    <source>
        <dbReference type="SAM" id="SignalP"/>
    </source>
</evidence>
<feature type="region of interest" description="Disordered" evidence="8">
    <location>
        <begin position="23"/>
        <end position="45"/>
    </location>
</feature>
<dbReference type="OrthoDB" id="7933886at2"/>
<evidence type="ECO:0000313" key="12">
    <source>
        <dbReference type="Proteomes" id="UP000441354"/>
    </source>
</evidence>
<organism evidence="11 12">
    <name type="scientific">Bacillus mesophilum</name>
    <dbReference type="NCBI Taxonomy" id="1071718"/>
    <lineage>
        <taxon>Bacteria</taxon>
        <taxon>Bacillati</taxon>
        <taxon>Bacillota</taxon>
        <taxon>Bacilli</taxon>
        <taxon>Bacillales</taxon>
        <taxon>Bacillaceae</taxon>
        <taxon>Bacillus</taxon>
    </lineage>
</organism>
<feature type="domain" description="Cytochrome c" evidence="10">
    <location>
        <begin position="42"/>
        <end position="115"/>
    </location>
</feature>
<keyword evidence="12" id="KW-1185">Reference proteome</keyword>
<dbReference type="SUPFAM" id="SSF46626">
    <property type="entry name" value="Cytochrome c"/>
    <property type="match status" value="1"/>
</dbReference>
<feature type="signal peptide" evidence="9">
    <location>
        <begin position="1"/>
        <end position="17"/>
    </location>
</feature>
<dbReference type="PROSITE" id="PS51257">
    <property type="entry name" value="PROKAR_LIPOPROTEIN"/>
    <property type="match status" value="1"/>
</dbReference>
<evidence type="ECO:0000313" key="11">
    <source>
        <dbReference type="EMBL" id="KAB2332703.1"/>
    </source>
</evidence>
<dbReference type="AlphaFoldDB" id="A0A7V7RMK7"/>
<dbReference type="InterPro" id="IPR036909">
    <property type="entry name" value="Cyt_c-like_dom_sf"/>
</dbReference>
<evidence type="ECO:0000256" key="7">
    <source>
        <dbReference type="PIRSR" id="PIRSR000025-2"/>
    </source>
</evidence>
<dbReference type="PANTHER" id="PTHR37823">
    <property type="entry name" value="CYTOCHROME C-553-LIKE"/>
    <property type="match status" value="1"/>
</dbReference>
<name>A0A7V7RMK7_9BACI</name>
<dbReference type="PROSITE" id="PS51007">
    <property type="entry name" value="CYTC"/>
    <property type="match status" value="1"/>
</dbReference>
<dbReference type="PANTHER" id="PTHR37823:SF4">
    <property type="entry name" value="MENAQUINOL-CYTOCHROME C REDUCTASE CYTOCHROME B_C SUBUNIT"/>
    <property type="match status" value="1"/>
</dbReference>
<evidence type="ECO:0000256" key="8">
    <source>
        <dbReference type="SAM" id="MobiDB-lite"/>
    </source>
</evidence>
<evidence type="ECO:0000256" key="2">
    <source>
        <dbReference type="ARBA" id="ARBA00022617"/>
    </source>
</evidence>
<evidence type="ECO:0000256" key="1">
    <source>
        <dbReference type="ARBA" id="ARBA00022448"/>
    </source>
</evidence>
<feature type="binding site" description="axial binding residue" evidence="7">
    <location>
        <position position="59"/>
    </location>
    <ligand>
        <name>heme c</name>
        <dbReference type="ChEBI" id="CHEBI:61717"/>
    </ligand>
    <ligandPart>
        <name>Fe</name>
        <dbReference type="ChEBI" id="CHEBI:18248"/>
    </ligandPart>
</feature>